<reference evidence="2 3" key="1">
    <citation type="submission" date="2023-07" db="EMBL/GenBank/DDBJ databases">
        <title>Genomic Encyclopedia of Type Strains, Phase IV (KMG-IV): sequencing the most valuable type-strain genomes for metagenomic binning, comparative biology and taxonomic classification.</title>
        <authorList>
            <person name="Goeker M."/>
        </authorList>
    </citation>
    <scope>NUCLEOTIDE SEQUENCE [LARGE SCALE GENOMIC DNA]</scope>
    <source>
        <strain evidence="2 3">DSM 1112</strain>
    </source>
</reference>
<dbReference type="EMBL" id="JAUSVF010000001">
    <property type="protein sequence ID" value="MDQ0321964.1"/>
    <property type="molecule type" value="Genomic_DNA"/>
</dbReference>
<proteinExistence type="predicted"/>
<sequence>MKTHIVAYCTTLVVFVAIDFIWLSTMADLLYRPVMGDMLAPEFRLAPAVVFYLLYVAGLTFLAVRPGLASASIAKAALCGAVLGFTAYATYDLTNQSTLTNWSMTLTIADMVWGTFLSAIASSAGCAIARRFGDPARMLRG</sequence>
<feature type="transmembrane region" description="Helical" evidence="1">
    <location>
        <begin position="5"/>
        <end position="25"/>
    </location>
</feature>
<dbReference type="Proteomes" id="UP001230207">
    <property type="component" value="Unassembled WGS sequence"/>
</dbReference>
<dbReference type="RefSeq" id="WP_307233001.1">
    <property type="nucleotide sequence ID" value="NZ_JAUSVF010000001.1"/>
</dbReference>
<accession>A0ABU0BUN7</accession>
<keyword evidence="3" id="KW-1185">Reference proteome</keyword>
<feature type="transmembrane region" description="Helical" evidence="1">
    <location>
        <begin position="73"/>
        <end position="91"/>
    </location>
</feature>
<keyword evidence="1" id="KW-1133">Transmembrane helix</keyword>
<keyword evidence="1" id="KW-0472">Membrane</keyword>
<organism evidence="2 3">
    <name type="scientific">Pararhizobium capsulatum DSM 1112</name>
    <dbReference type="NCBI Taxonomy" id="1121113"/>
    <lineage>
        <taxon>Bacteria</taxon>
        <taxon>Pseudomonadati</taxon>
        <taxon>Pseudomonadota</taxon>
        <taxon>Alphaproteobacteria</taxon>
        <taxon>Hyphomicrobiales</taxon>
        <taxon>Rhizobiaceae</taxon>
        <taxon>Rhizobium/Agrobacterium group</taxon>
        <taxon>Pararhizobium</taxon>
    </lineage>
</organism>
<protein>
    <submittedName>
        <fullName evidence="2">Membrane protein</fullName>
    </submittedName>
</protein>
<feature type="transmembrane region" description="Helical" evidence="1">
    <location>
        <begin position="45"/>
        <end position="64"/>
    </location>
</feature>
<feature type="transmembrane region" description="Helical" evidence="1">
    <location>
        <begin position="111"/>
        <end position="130"/>
    </location>
</feature>
<evidence type="ECO:0000313" key="2">
    <source>
        <dbReference type="EMBL" id="MDQ0321964.1"/>
    </source>
</evidence>
<keyword evidence="1" id="KW-0812">Transmembrane</keyword>
<evidence type="ECO:0000313" key="3">
    <source>
        <dbReference type="Proteomes" id="UP001230207"/>
    </source>
</evidence>
<gene>
    <name evidence="2" type="ORF">QO002_004102</name>
</gene>
<dbReference type="InterPro" id="IPR018687">
    <property type="entry name" value="DUF2177_membr"/>
</dbReference>
<dbReference type="Pfam" id="PF09945">
    <property type="entry name" value="DUF2177"/>
    <property type="match status" value="1"/>
</dbReference>
<comment type="caution">
    <text evidence="2">The sequence shown here is derived from an EMBL/GenBank/DDBJ whole genome shotgun (WGS) entry which is preliminary data.</text>
</comment>
<evidence type="ECO:0000256" key="1">
    <source>
        <dbReference type="SAM" id="Phobius"/>
    </source>
</evidence>
<name>A0ABU0BUN7_9HYPH</name>